<comment type="caution">
    <text evidence="1">The sequence shown here is derived from an EMBL/GenBank/DDBJ whole genome shotgun (WGS) entry which is preliminary data.</text>
</comment>
<evidence type="ECO:0000313" key="1">
    <source>
        <dbReference type="EMBL" id="KKK64760.1"/>
    </source>
</evidence>
<reference evidence="1" key="1">
    <citation type="journal article" date="2015" name="Nature">
        <title>Complex archaea that bridge the gap between prokaryotes and eukaryotes.</title>
        <authorList>
            <person name="Spang A."/>
            <person name="Saw J.H."/>
            <person name="Jorgensen S.L."/>
            <person name="Zaremba-Niedzwiedzka K."/>
            <person name="Martijn J."/>
            <person name="Lind A.E."/>
            <person name="van Eijk R."/>
            <person name="Schleper C."/>
            <person name="Guy L."/>
            <person name="Ettema T.J."/>
        </authorList>
    </citation>
    <scope>NUCLEOTIDE SEQUENCE</scope>
</reference>
<organism evidence="1">
    <name type="scientific">marine sediment metagenome</name>
    <dbReference type="NCBI Taxonomy" id="412755"/>
    <lineage>
        <taxon>unclassified sequences</taxon>
        <taxon>metagenomes</taxon>
        <taxon>ecological metagenomes</taxon>
    </lineage>
</organism>
<accession>A0A0F8XU46</accession>
<dbReference type="AlphaFoldDB" id="A0A0F8XU46"/>
<sequence>MLRLYHTAAAGGNILSRAGSWGAFDEAIVDGTSGESERRKLYLAPAQTALTDAIVAHSAGDIIEIRIDHPVFDSAGYPIIIIGTEKFLVIDGGGHGTRQLRVEAGRDSTTAVAHAAAAAVIQCYDYTGISIGRTGDNASRLTFSATESGSYASSLARANIDHIADRRLIFVHV</sequence>
<name>A0A0F8XU46_9ZZZZ</name>
<feature type="non-terminal residue" evidence="1">
    <location>
        <position position="173"/>
    </location>
</feature>
<protein>
    <submittedName>
        <fullName evidence="1">Uncharacterized protein</fullName>
    </submittedName>
</protein>
<dbReference type="EMBL" id="LAZR01060877">
    <property type="protein sequence ID" value="KKK64760.1"/>
    <property type="molecule type" value="Genomic_DNA"/>
</dbReference>
<gene>
    <name evidence="1" type="ORF">LCGC14_2980970</name>
</gene>
<proteinExistence type="predicted"/>